<sequence>MQKTWSFWERQFYPQHWDLIVVGGGFCGLSMAYHFQKQNPLKKVLLLERDVLAEGASSKNAGFACYGTVGEYLSDVKLMGAEAALQLIERRIHGLNFLKALVGASQIDWQQLGGTELFFQDQREEWEAAQTHIEALNKTFGKYTQDALYQTDSETLNRGILGSIYSPLEAQLDPVKALVQLRKLVTETGVRILNAIEVQAVESNAGAWQLETNQGIWQATQVVFATNAFGLPGYNLDLKPARNQVLVTQPFDHGLKPGNYHARKGYIYFRTIGDRLLIGGARHLALEAETTSQMGLTTTIQDYLQQFLTNDLAMGDQWKIESQWSGIIATGNSKEPLMQSLEPGLWYCGRFGGMGVALSTQFAAEAVKVLEGN</sequence>
<dbReference type="Gene3D" id="3.50.50.60">
    <property type="entry name" value="FAD/NAD(P)-binding domain"/>
    <property type="match status" value="1"/>
</dbReference>
<gene>
    <name evidence="2" type="ORF">H4K34_17650</name>
</gene>
<dbReference type="RefSeq" id="WP_210758707.1">
    <property type="nucleotide sequence ID" value="NZ_CP060139.1"/>
</dbReference>
<dbReference type="Pfam" id="PF01266">
    <property type="entry name" value="DAO"/>
    <property type="match status" value="1"/>
</dbReference>
<protein>
    <submittedName>
        <fullName evidence="2">FAD-binding oxidoreductase</fullName>
    </submittedName>
</protein>
<dbReference type="GO" id="GO:0005737">
    <property type="term" value="C:cytoplasm"/>
    <property type="evidence" value="ECO:0007669"/>
    <property type="project" value="TreeGrafter"/>
</dbReference>
<dbReference type="Gene3D" id="3.30.9.10">
    <property type="entry name" value="D-Amino Acid Oxidase, subunit A, domain 2"/>
    <property type="match status" value="1"/>
</dbReference>
<proteinExistence type="predicted"/>
<name>A0A7H0VEM4_9FLAO</name>
<evidence type="ECO:0000313" key="3">
    <source>
        <dbReference type="Proteomes" id="UP000516305"/>
    </source>
</evidence>
<dbReference type="PANTHER" id="PTHR13847">
    <property type="entry name" value="SARCOSINE DEHYDROGENASE-RELATED"/>
    <property type="match status" value="1"/>
</dbReference>
<dbReference type="KEGG" id="chyd:H4K34_17650"/>
<dbReference type="InterPro" id="IPR036188">
    <property type="entry name" value="FAD/NAD-bd_sf"/>
</dbReference>
<dbReference type="SUPFAM" id="SSF51905">
    <property type="entry name" value="FAD/NAD(P)-binding domain"/>
    <property type="match status" value="1"/>
</dbReference>
<dbReference type="Proteomes" id="UP000516305">
    <property type="component" value="Chromosome"/>
</dbReference>
<evidence type="ECO:0000259" key="1">
    <source>
        <dbReference type="Pfam" id="PF01266"/>
    </source>
</evidence>
<dbReference type="AlphaFoldDB" id="A0A7H0VEM4"/>
<reference evidence="2 3" key="1">
    <citation type="submission" date="2020-08" db="EMBL/GenBank/DDBJ databases">
        <title>Croceimicrobium hydrocarbonivorans gen. nov., sp. nov., a novel marine bacterium isolated from a bacterial consortium that degrades polyethylene terephthalate.</title>
        <authorList>
            <person name="Liu R."/>
        </authorList>
    </citation>
    <scope>NUCLEOTIDE SEQUENCE [LARGE SCALE GENOMIC DNA]</scope>
    <source>
        <strain evidence="2 3">A20-9</strain>
    </source>
</reference>
<accession>A0A7H0VEM4</accession>
<organism evidence="2 3">
    <name type="scientific">Croceimicrobium hydrocarbonivorans</name>
    <dbReference type="NCBI Taxonomy" id="2761580"/>
    <lineage>
        <taxon>Bacteria</taxon>
        <taxon>Pseudomonadati</taxon>
        <taxon>Bacteroidota</taxon>
        <taxon>Flavobacteriia</taxon>
        <taxon>Flavobacteriales</taxon>
        <taxon>Owenweeksiaceae</taxon>
        <taxon>Croceimicrobium</taxon>
    </lineage>
</organism>
<dbReference type="EMBL" id="CP060139">
    <property type="protein sequence ID" value="QNR24172.1"/>
    <property type="molecule type" value="Genomic_DNA"/>
</dbReference>
<keyword evidence="3" id="KW-1185">Reference proteome</keyword>
<evidence type="ECO:0000313" key="2">
    <source>
        <dbReference type="EMBL" id="QNR24172.1"/>
    </source>
</evidence>
<dbReference type="InterPro" id="IPR006076">
    <property type="entry name" value="FAD-dep_OxRdtase"/>
</dbReference>
<feature type="domain" description="FAD dependent oxidoreductase" evidence="1">
    <location>
        <begin position="18"/>
        <end position="363"/>
    </location>
</feature>